<dbReference type="SUPFAM" id="SSF63829">
    <property type="entry name" value="Calcium-dependent phosphotriesterase"/>
    <property type="match status" value="1"/>
</dbReference>
<organism evidence="3 4">
    <name type="scientific">Parabacteroides faecalis</name>
    <dbReference type="NCBI Taxonomy" id="2924040"/>
    <lineage>
        <taxon>Bacteria</taxon>
        <taxon>Pseudomonadati</taxon>
        <taxon>Bacteroidota</taxon>
        <taxon>Bacteroidia</taxon>
        <taxon>Bacteroidales</taxon>
        <taxon>Tannerellaceae</taxon>
        <taxon>Parabacteroides</taxon>
    </lineage>
</organism>
<gene>
    <name evidence="3" type="ORF">MUN53_15365</name>
</gene>
<evidence type="ECO:0000313" key="4">
    <source>
        <dbReference type="Proteomes" id="UP001165444"/>
    </source>
</evidence>
<feature type="signal peptide" evidence="1">
    <location>
        <begin position="1"/>
        <end position="20"/>
    </location>
</feature>
<dbReference type="Gene3D" id="2.60.40.4070">
    <property type="match status" value="1"/>
</dbReference>
<accession>A0ABT0C4N7</accession>
<dbReference type="InterPro" id="IPR015943">
    <property type="entry name" value="WD40/YVTN_repeat-like_dom_sf"/>
</dbReference>
<name>A0ABT0C4N7_9BACT</name>
<keyword evidence="1" id="KW-0732">Signal</keyword>
<dbReference type="Pfam" id="PF07494">
    <property type="entry name" value="Reg_prop"/>
    <property type="match status" value="1"/>
</dbReference>
<evidence type="ECO:0000256" key="1">
    <source>
        <dbReference type="SAM" id="SignalP"/>
    </source>
</evidence>
<comment type="caution">
    <text evidence="3">The sequence shown here is derived from an EMBL/GenBank/DDBJ whole genome shotgun (WGS) entry which is preliminary data.</text>
</comment>
<evidence type="ECO:0000313" key="3">
    <source>
        <dbReference type="EMBL" id="MCJ2381967.1"/>
    </source>
</evidence>
<dbReference type="EMBL" id="JAKZMM010000050">
    <property type="protein sequence ID" value="MCJ2381967.1"/>
    <property type="molecule type" value="Genomic_DNA"/>
</dbReference>
<sequence length="763" mass="84943">MNKICFLVLLCCSCIQSIYAQFDKWTIHQAYNNTALVAETPNYVFAVADSSLYAYGKEDQSLTTYSKKNGLSDNKIKVIRYHANKHTLVIGYRNGNIDLWNESGIYNLPYLKNSTSIQDKTINDIYFSDNYAYISTQVGIVVVNLTKQEITDTYRIGAVRSACIIGNTLYALTSTGIRQGKLNDNLLDESNWSDLTIQTDQFELSSITKIADFQNKLCMCISSKGVYYLNNNNVTKFLLDSNLSGMKVENGKLMAFTPYGFYVSTDLVNFQTITGGFNSLKDVTYLQTADTYWLACGTNGIMGVKKKSDSNSYDTLVDGLTINSPKRNYAWDLKYEGGKLWVTGGGRGLDRYFRTNTIMTYANGQWTNYDEQKIAKQLNAYYIQDALNLAVDPNDPTHTYVAYYGEGILELKNDTVLNWFNLTNSPLETTTGNNKRYIRIGSVTFDNKQNLWIANCRVPGAIKVLTADKEWYSYTNTAIANAEIIDKILITKQGYKFINLYHSSKPGFFALNDNGTVTDQSDDVSEYYAAVSDNQGNTLDASMFYCMTEDKDGYIWAGTNIGPIVCYNPSKIEDLRFNRIVLADESDYLLNGVRVNAIAVDGSNQKWIATDGSGVFLVNADGTEVIENFTTDNSPLPTNSINSIAINPESGEVFFAADGYGVLSYQGEATEGKENYSDIHAYPNPVRPDFDDKVIITGLMSNSNVKITDIAGNLIYQTKSVGGQVSWNCKNSKGNRVATGVYLVLAATPESKESVVTKIMVIK</sequence>
<dbReference type="SUPFAM" id="SSF101898">
    <property type="entry name" value="NHL repeat"/>
    <property type="match status" value="1"/>
</dbReference>
<proteinExistence type="predicted"/>
<feature type="domain" description="PorZ N-terminal beta-propeller" evidence="2">
    <location>
        <begin position="44"/>
        <end position="193"/>
    </location>
</feature>
<protein>
    <submittedName>
        <fullName evidence="3">T9SS type A sorting domain-containing protein</fullName>
    </submittedName>
</protein>
<dbReference type="InterPro" id="IPR011110">
    <property type="entry name" value="Reg_prop"/>
</dbReference>
<dbReference type="InterPro" id="IPR048954">
    <property type="entry name" value="PorZ_N"/>
</dbReference>
<dbReference type="NCBIfam" id="TIGR04183">
    <property type="entry name" value="Por_Secre_tail"/>
    <property type="match status" value="1"/>
</dbReference>
<dbReference type="Pfam" id="PF21544">
    <property type="entry name" value="PorZ_N_b_propeller"/>
    <property type="match status" value="1"/>
</dbReference>
<dbReference type="RefSeq" id="WP_243326382.1">
    <property type="nucleotide sequence ID" value="NZ_JAKZMM010000050.1"/>
</dbReference>
<feature type="chain" id="PRO_5047135301" evidence="1">
    <location>
        <begin position="21"/>
        <end position="763"/>
    </location>
</feature>
<keyword evidence="4" id="KW-1185">Reference proteome</keyword>
<reference evidence="3 4" key="1">
    <citation type="submission" date="2022-03" db="EMBL/GenBank/DDBJ databases">
        <title>Parabacteroides sp. nov. isolated from swine feces.</title>
        <authorList>
            <person name="Bak J.E."/>
        </authorList>
    </citation>
    <scope>NUCLEOTIDE SEQUENCE [LARGE SCALE GENOMIC DNA]</scope>
    <source>
        <strain evidence="3 4">AGMB00274</strain>
    </source>
</reference>
<evidence type="ECO:0000259" key="2">
    <source>
        <dbReference type="Pfam" id="PF21544"/>
    </source>
</evidence>
<dbReference type="Gene3D" id="2.130.10.10">
    <property type="entry name" value="YVTN repeat-like/Quinoprotein amine dehydrogenase"/>
    <property type="match status" value="2"/>
</dbReference>
<dbReference type="InterPro" id="IPR026444">
    <property type="entry name" value="Secre_tail"/>
</dbReference>
<dbReference type="Proteomes" id="UP001165444">
    <property type="component" value="Unassembled WGS sequence"/>
</dbReference>